<comment type="caution">
    <text evidence="1">The sequence shown here is derived from an EMBL/GenBank/DDBJ whole genome shotgun (WGS) entry which is preliminary data.</text>
</comment>
<gene>
    <name evidence="1" type="ORF">GCM10009809_21240</name>
</gene>
<evidence type="ECO:0000313" key="1">
    <source>
        <dbReference type="EMBL" id="GAA1725214.1"/>
    </source>
</evidence>
<reference evidence="1 2" key="1">
    <citation type="journal article" date="2019" name="Int. J. Syst. Evol. Microbiol.">
        <title>The Global Catalogue of Microorganisms (GCM) 10K type strain sequencing project: providing services to taxonomists for standard genome sequencing and annotation.</title>
        <authorList>
            <consortium name="The Broad Institute Genomics Platform"/>
            <consortium name="The Broad Institute Genome Sequencing Center for Infectious Disease"/>
            <person name="Wu L."/>
            <person name="Ma J."/>
        </authorList>
    </citation>
    <scope>NUCLEOTIDE SEQUENCE [LARGE SCALE GENOMIC DNA]</scope>
    <source>
        <strain evidence="1 2">JCM 15589</strain>
    </source>
</reference>
<evidence type="ECO:0000313" key="2">
    <source>
        <dbReference type="Proteomes" id="UP001501138"/>
    </source>
</evidence>
<proteinExistence type="predicted"/>
<evidence type="ECO:0008006" key="3">
    <source>
        <dbReference type="Google" id="ProtNLM"/>
    </source>
</evidence>
<organism evidence="1 2">
    <name type="scientific">Isoptericola hypogeus</name>
    <dbReference type="NCBI Taxonomy" id="300179"/>
    <lineage>
        <taxon>Bacteria</taxon>
        <taxon>Bacillati</taxon>
        <taxon>Actinomycetota</taxon>
        <taxon>Actinomycetes</taxon>
        <taxon>Micrococcales</taxon>
        <taxon>Promicromonosporaceae</taxon>
        <taxon>Isoptericola</taxon>
    </lineage>
</organism>
<name>A0ABN2JG64_9MICO</name>
<keyword evidence="2" id="KW-1185">Reference proteome</keyword>
<accession>A0ABN2JG64</accession>
<protein>
    <recommendedName>
        <fullName evidence="3">DUF559 domain-containing protein</fullName>
    </recommendedName>
</protein>
<dbReference type="EMBL" id="BAAAPM010000003">
    <property type="protein sequence ID" value="GAA1725214.1"/>
    <property type="molecule type" value="Genomic_DNA"/>
</dbReference>
<dbReference type="Proteomes" id="UP001501138">
    <property type="component" value="Unassembled WGS sequence"/>
</dbReference>
<sequence>MVSIGQCREHGMTDQQVGTLVGTKRWRRVMLGVLDPGVPATGLHDAFDRARRRGAIVGSLAFPGSVVTGVPALVLHGVQGAPRRVLPEVTFPNGAPRTSEKPVRVRRERLRRWMLVDRIPCVPVELALAQAVPELDRGHAVALMDSARQRRLITEDGFRLARDLARGRRGAARTAPWWDASDPRAESPVESDARLAFVDAGYPPDAVQLEILDEHGRFLARPDLAWFLPDGRVVPVELDGHEAHSTPEALFGDRRRQNALVARGARMLRFTGRDVAADAVVPEVSRLLDAEGWAPRPWPSGEPLILPTPRST</sequence>